<dbReference type="KEGG" id="pry:Prubr_50950"/>
<dbReference type="InterPro" id="IPR011761">
    <property type="entry name" value="ATP-grasp"/>
</dbReference>
<evidence type="ECO:0000313" key="7">
    <source>
        <dbReference type="Proteomes" id="UP000680866"/>
    </source>
</evidence>
<organism evidence="6 7">
    <name type="scientific">Polymorphospora rubra</name>
    <dbReference type="NCBI Taxonomy" id="338584"/>
    <lineage>
        <taxon>Bacteria</taxon>
        <taxon>Bacillati</taxon>
        <taxon>Actinomycetota</taxon>
        <taxon>Actinomycetes</taxon>
        <taxon>Micromonosporales</taxon>
        <taxon>Micromonosporaceae</taxon>
        <taxon>Polymorphospora</taxon>
    </lineage>
</organism>
<protein>
    <submittedName>
        <fullName evidence="6">Carboxylase</fullName>
    </submittedName>
</protein>
<dbReference type="SUPFAM" id="SSF56059">
    <property type="entry name" value="Glutathione synthetase ATP-binding domain-like"/>
    <property type="match status" value="1"/>
</dbReference>
<evidence type="ECO:0000259" key="5">
    <source>
        <dbReference type="PROSITE" id="PS50975"/>
    </source>
</evidence>
<evidence type="ECO:0000256" key="1">
    <source>
        <dbReference type="ARBA" id="ARBA00022598"/>
    </source>
</evidence>
<dbReference type="PROSITE" id="PS00867">
    <property type="entry name" value="CPSASE_2"/>
    <property type="match status" value="1"/>
</dbReference>
<sequence>MGDRSSSPGPDGPLLALVGSGDRRYREYILAALAPHFRLWLLDAIEPSWHRPYLTGFTLVDTHDPAALVGAVRRIGSEVAPVAGLFSYDEWVIDATAIAVEQLGLPGSPPQAVAACRDKAATRRILAGHGVDQPRSVAVTGQVEAVEAAASIGYPVVVKARRLAGSIGVQRVEDEQGLVPAYRAADAVVFPGVVRDGADVLVEEYLDGPEISVDSAVVDGNVIPLALARKQTGLAPYFEETVHLIDGADPLLADEALNDQLHRIHSGLGLTDGMTHTEFRLTRDGPRLIEINARLSGDFIPYLGELATGVDFAVAAGQVATGCYSTSRPTRRRVAGIRFLYPPVDCRILDLRVRTDLLGPEVHAAVATGQPGQDLALPPRGFLSRYGYVIAVADSVEQTNAELERAHDIIELEYKPI</sequence>
<dbReference type="Gene3D" id="3.30.470.20">
    <property type="entry name" value="ATP-grasp fold, B domain"/>
    <property type="match status" value="1"/>
</dbReference>
<dbReference type="GO" id="GO:0046872">
    <property type="term" value="F:metal ion binding"/>
    <property type="evidence" value="ECO:0007669"/>
    <property type="project" value="InterPro"/>
</dbReference>
<evidence type="ECO:0000313" key="6">
    <source>
        <dbReference type="EMBL" id="BCJ68074.1"/>
    </source>
</evidence>
<dbReference type="PANTHER" id="PTHR43585:SF2">
    <property type="entry name" value="ATP-GRASP ENZYME FSQD"/>
    <property type="match status" value="1"/>
</dbReference>
<keyword evidence="7" id="KW-1185">Reference proteome</keyword>
<dbReference type="InterPro" id="IPR005479">
    <property type="entry name" value="CPAse_ATP-bd"/>
</dbReference>
<keyword evidence="2 4" id="KW-0547">Nucleotide-binding</keyword>
<name>A0A810N6E9_9ACTN</name>
<proteinExistence type="predicted"/>
<dbReference type="EMBL" id="AP023359">
    <property type="protein sequence ID" value="BCJ68074.1"/>
    <property type="molecule type" value="Genomic_DNA"/>
</dbReference>
<evidence type="ECO:0000256" key="4">
    <source>
        <dbReference type="PROSITE-ProRule" id="PRU00409"/>
    </source>
</evidence>
<evidence type="ECO:0000256" key="2">
    <source>
        <dbReference type="ARBA" id="ARBA00022741"/>
    </source>
</evidence>
<keyword evidence="3 4" id="KW-0067">ATP-binding</keyword>
<feature type="domain" description="ATP-grasp" evidence="5">
    <location>
        <begin position="123"/>
        <end position="321"/>
    </location>
</feature>
<gene>
    <name evidence="6" type="ORF">Prubr_50950</name>
</gene>
<dbReference type="PANTHER" id="PTHR43585">
    <property type="entry name" value="FUMIPYRROLE BIOSYNTHESIS PROTEIN C"/>
    <property type="match status" value="1"/>
</dbReference>
<keyword evidence="1" id="KW-0436">Ligase</keyword>
<dbReference type="SMART" id="SM01209">
    <property type="entry name" value="GARS_A"/>
    <property type="match status" value="1"/>
</dbReference>
<evidence type="ECO:0000256" key="3">
    <source>
        <dbReference type="ARBA" id="ARBA00022840"/>
    </source>
</evidence>
<dbReference type="Proteomes" id="UP000680866">
    <property type="component" value="Chromosome"/>
</dbReference>
<dbReference type="GO" id="GO:0016874">
    <property type="term" value="F:ligase activity"/>
    <property type="evidence" value="ECO:0007669"/>
    <property type="project" value="UniProtKB-KW"/>
</dbReference>
<dbReference type="GO" id="GO:0005524">
    <property type="term" value="F:ATP binding"/>
    <property type="evidence" value="ECO:0007669"/>
    <property type="project" value="UniProtKB-UniRule"/>
</dbReference>
<reference evidence="6" key="1">
    <citation type="submission" date="2020-08" db="EMBL/GenBank/DDBJ databases">
        <title>Whole genome shotgun sequence of Polymorphospora rubra NBRC 101157.</title>
        <authorList>
            <person name="Komaki H."/>
            <person name="Tamura T."/>
        </authorList>
    </citation>
    <scope>NUCLEOTIDE SEQUENCE</scope>
    <source>
        <strain evidence="6">NBRC 101157</strain>
    </source>
</reference>
<dbReference type="AlphaFoldDB" id="A0A810N6E9"/>
<dbReference type="PROSITE" id="PS50975">
    <property type="entry name" value="ATP_GRASP"/>
    <property type="match status" value="1"/>
</dbReference>
<dbReference type="InterPro" id="IPR052032">
    <property type="entry name" value="ATP-dep_AA_Ligase"/>
</dbReference>
<dbReference type="Pfam" id="PF13535">
    <property type="entry name" value="ATP-grasp_4"/>
    <property type="match status" value="1"/>
</dbReference>
<accession>A0A810N6E9</accession>
<dbReference type="RefSeq" id="WP_212817373.1">
    <property type="nucleotide sequence ID" value="NZ_AP023359.1"/>
</dbReference>